<dbReference type="Proteomes" id="UP001408356">
    <property type="component" value="Unassembled WGS sequence"/>
</dbReference>
<name>A0ABR2UKW4_9PEZI</name>
<reference evidence="1 2" key="1">
    <citation type="journal article" date="2024" name="J. Plant Pathol.">
        <title>Sequence and assembly of the genome of Seiridium unicorne, isolate CBS 538.82, causal agent of cypress canker disease.</title>
        <authorList>
            <person name="Scali E."/>
            <person name="Rocca G.D."/>
            <person name="Danti R."/>
            <person name="Garbelotto M."/>
            <person name="Barberini S."/>
            <person name="Baroncelli R."/>
            <person name="Emiliani G."/>
        </authorList>
    </citation>
    <scope>NUCLEOTIDE SEQUENCE [LARGE SCALE GENOMIC DNA]</scope>
    <source>
        <strain evidence="1 2">BM-138-508</strain>
    </source>
</reference>
<protein>
    <submittedName>
        <fullName evidence="1">Uncharacterized protein</fullName>
    </submittedName>
</protein>
<gene>
    <name evidence="1" type="ORF">SUNI508_10606</name>
</gene>
<evidence type="ECO:0000313" key="1">
    <source>
        <dbReference type="EMBL" id="KAK9415001.1"/>
    </source>
</evidence>
<sequence length="172" mass="19425">MVVKQVLSNMWVVDDKHVNSMLPKLLGWPDATQHKQLRAFEHTLGKNDFPRRRGSSRALDLVGGFDTVGNANHLAIVDVLEPRNGARWSSEREDLARCSPKSSHPSRFSEGQMETGFGDFSSARQWWTRLRPIKVIALLSANAAFSASLTQTEKYRFKMDTASGFNQQQTFD</sequence>
<proteinExistence type="predicted"/>
<dbReference type="EMBL" id="JARVKF010000419">
    <property type="protein sequence ID" value="KAK9415001.1"/>
    <property type="molecule type" value="Genomic_DNA"/>
</dbReference>
<accession>A0ABR2UKW4</accession>
<keyword evidence="2" id="KW-1185">Reference proteome</keyword>
<comment type="caution">
    <text evidence="1">The sequence shown here is derived from an EMBL/GenBank/DDBJ whole genome shotgun (WGS) entry which is preliminary data.</text>
</comment>
<organism evidence="1 2">
    <name type="scientific">Seiridium unicorne</name>
    <dbReference type="NCBI Taxonomy" id="138068"/>
    <lineage>
        <taxon>Eukaryota</taxon>
        <taxon>Fungi</taxon>
        <taxon>Dikarya</taxon>
        <taxon>Ascomycota</taxon>
        <taxon>Pezizomycotina</taxon>
        <taxon>Sordariomycetes</taxon>
        <taxon>Xylariomycetidae</taxon>
        <taxon>Amphisphaeriales</taxon>
        <taxon>Sporocadaceae</taxon>
        <taxon>Seiridium</taxon>
    </lineage>
</organism>
<evidence type="ECO:0000313" key="2">
    <source>
        <dbReference type="Proteomes" id="UP001408356"/>
    </source>
</evidence>